<sequence>MKIIYLSTITALNAVGLMITNDIQIAGTLAIILITSVGLIFIDSLDTLKQYHTMKASEKVYKLGVITTYIIQSIVFLYMVYRVLEVYY</sequence>
<proteinExistence type="predicted"/>
<dbReference type="EMBL" id="BK032823">
    <property type="protein sequence ID" value="DAF62322.1"/>
    <property type="molecule type" value="Genomic_DNA"/>
</dbReference>
<name>A0A8S5THT3_9CAUD</name>
<keyword evidence="1" id="KW-0472">Membrane</keyword>
<organism evidence="2">
    <name type="scientific">Myoviridae sp. ctIty1</name>
    <dbReference type="NCBI Taxonomy" id="2827673"/>
    <lineage>
        <taxon>Viruses</taxon>
        <taxon>Duplodnaviria</taxon>
        <taxon>Heunggongvirae</taxon>
        <taxon>Uroviricota</taxon>
        <taxon>Caudoviricetes</taxon>
    </lineage>
</organism>
<evidence type="ECO:0000313" key="2">
    <source>
        <dbReference type="EMBL" id="DAF62322.1"/>
    </source>
</evidence>
<accession>A0A8S5THT3</accession>
<feature type="transmembrane region" description="Helical" evidence="1">
    <location>
        <begin position="63"/>
        <end position="81"/>
    </location>
</feature>
<keyword evidence="1" id="KW-1133">Transmembrane helix</keyword>
<keyword evidence="1" id="KW-0812">Transmembrane</keyword>
<evidence type="ECO:0000256" key="1">
    <source>
        <dbReference type="SAM" id="Phobius"/>
    </source>
</evidence>
<feature type="transmembrane region" description="Helical" evidence="1">
    <location>
        <begin position="23"/>
        <end position="42"/>
    </location>
</feature>
<reference evidence="2" key="1">
    <citation type="journal article" date="2021" name="Proc. Natl. Acad. Sci. U.S.A.">
        <title>A Catalog of Tens of Thousands of Viruses from Human Metagenomes Reveals Hidden Associations with Chronic Diseases.</title>
        <authorList>
            <person name="Tisza M.J."/>
            <person name="Buck C.B."/>
        </authorList>
    </citation>
    <scope>NUCLEOTIDE SEQUENCE</scope>
    <source>
        <strain evidence="2">CtIty1</strain>
    </source>
</reference>
<protein>
    <submittedName>
        <fullName evidence="2">Uncharacterized protein</fullName>
    </submittedName>
</protein>